<dbReference type="Proteomes" id="UP001429601">
    <property type="component" value="Unassembled WGS sequence"/>
</dbReference>
<dbReference type="Pfam" id="PF02055">
    <property type="entry name" value="Glyco_hydro_30"/>
    <property type="match status" value="1"/>
</dbReference>
<dbReference type="InterPro" id="IPR033452">
    <property type="entry name" value="GH30_C"/>
</dbReference>
<dbReference type="PANTHER" id="PTHR11069:SF23">
    <property type="entry name" value="LYSOSOMAL ACID GLUCOSYLCERAMIDASE"/>
    <property type="match status" value="1"/>
</dbReference>
<keyword evidence="8" id="KW-1185">Reference proteome</keyword>
<dbReference type="InterPro" id="IPR013780">
    <property type="entry name" value="Glyco_hydro_b"/>
</dbReference>
<name>A0ABX0Q4H2_9GAMM</name>
<evidence type="ECO:0000256" key="2">
    <source>
        <dbReference type="ARBA" id="ARBA00022729"/>
    </source>
</evidence>
<protein>
    <submittedName>
        <fullName evidence="7">Glycosyl hydrolase</fullName>
    </submittedName>
</protein>
<evidence type="ECO:0000256" key="4">
    <source>
        <dbReference type="RuleBase" id="RU361188"/>
    </source>
</evidence>
<evidence type="ECO:0000259" key="6">
    <source>
        <dbReference type="Pfam" id="PF17189"/>
    </source>
</evidence>
<dbReference type="PRINTS" id="PR00843">
    <property type="entry name" value="GLHYDRLASE30"/>
</dbReference>
<evidence type="ECO:0000313" key="8">
    <source>
        <dbReference type="Proteomes" id="UP001429601"/>
    </source>
</evidence>
<keyword evidence="3 4" id="KW-0378">Hydrolase</keyword>
<reference evidence="7 8" key="1">
    <citation type="journal article" date="2011" name="Curr. Microbiol.">
        <title>Luteibacter jiangsuensis sp. nov.: a methamidophos-degrading bacterium isolated from a methamidophos-manufacturing factory.</title>
        <authorList>
            <person name="Wang L."/>
            <person name="Wang G.L."/>
            <person name="Li S.P."/>
            <person name="Jiang J.D."/>
        </authorList>
    </citation>
    <scope>NUCLEOTIDE SEQUENCE [LARGE SCALE GENOMIC DNA]</scope>
    <source>
        <strain evidence="7 8">CGMCC 1.10133</strain>
    </source>
</reference>
<feature type="domain" description="Glycosyl hydrolase family 30 beta sandwich" evidence="6">
    <location>
        <begin position="431"/>
        <end position="494"/>
    </location>
</feature>
<keyword evidence="2" id="KW-0732">Signal</keyword>
<comment type="similarity">
    <text evidence="1 4">Belongs to the glycosyl hydrolase 30 family.</text>
</comment>
<evidence type="ECO:0000259" key="5">
    <source>
        <dbReference type="Pfam" id="PF02055"/>
    </source>
</evidence>
<proteinExistence type="inferred from homology"/>
<dbReference type="Gene3D" id="3.20.20.80">
    <property type="entry name" value="Glycosidases"/>
    <property type="match status" value="1"/>
</dbReference>
<organism evidence="7 8">
    <name type="scientific">Luteibacter jiangsuensis</name>
    <dbReference type="NCBI Taxonomy" id="637577"/>
    <lineage>
        <taxon>Bacteria</taxon>
        <taxon>Pseudomonadati</taxon>
        <taxon>Pseudomonadota</taxon>
        <taxon>Gammaproteobacteria</taxon>
        <taxon>Lysobacterales</taxon>
        <taxon>Rhodanobacteraceae</taxon>
        <taxon>Luteibacter</taxon>
    </lineage>
</organism>
<feature type="domain" description="Glycosyl hydrolase family 30 TIM-barrel" evidence="5">
    <location>
        <begin position="94"/>
        <end position="428"/>
    </location>
</feature>
<evidence type="ECO:0000256" key="3">
    <source>
        <dbReference type="ARBA" id="ARBA00022801"/>
    </source>
</evidence>
<dbReference type="PANTHER" id="PTHR11069">
    <property type="entry name" value="GLUCOSYLCERAMIDASE"/>
    <property type="match status" value="1"/>
</dbReference>
<dbReference type="RefSeq" id="WP_167124873.1">
    <property type="nucleotide sequence ID" value="NZ_JAAQQR010000003.1"/>
</dbReference>
<gene>
    <name evidence="7" type="ORF">HBF26_08090</name>
</gene>
<dbReference type="InterPro" id="IPR033453">
    <property type="entry name" value="Glyco_hydro_30_TIM-barrel"/>
</dbReference>
<comment type="caution">
    <text evidence="7">The sequence shown here is derived from an EMBL/GenBank/DDBJ whole genome shotgun (WGS) entry which is preliminary data.</text>
</comment>
<dbReference type="EMBL" id="JAAQQR010000003">
    <property type="protein sequence ID" value="NID04844.1"/>
    <property type="molecule type" value="Genomic_DNA"/>
</dbReference>
<dbReference type="InterPro" id="IPR017853">
    <property type="entry name" value="GH"/>
</dbReference>
<evidence type="ECO:0000256" key="1">
    <source>
        <dbReference type="ARBA" id="ARBA00005382"/>
    </source>
</evidence>
<dbReference type="InterPro" id="IPR001139">
    <property type="entry name" value="Glyco_hydro_30"/>
</dbReference>
<sequence length="522" mass="57560">MDELERSSERVAAVFIALMSLLTLAALSAPRYEQERLAAAQAADVAPIMPVVEVWLSTTGGKLRLAPQPHLAMAARGDAPVDIAIDVDARYQTVTGFGAAMTDASAWLIRNRLDESHRQALLRELYGPPPGLNFNMMRLTIGASDFSLNLYTLDDIPFGESDQELRYFNVAANLRDLIPTVRDVLAVNPGLLIVASPWSAPAWMKDSQNLIGGELLPEYESAFADYLIKYVDTYRSHGIPIFALTLQNEPAFSPISYPGMLMGAATRARIIANYLGPKLAKRKQRTRILDWDHNWSHPEQPLAVLGDPAAAPYVDGVAWHCYEGSQHAQGRVHREHPDKDAYITECSGGDWSLNMNGELLWAARNLLVTGMRQWARGVIYWNLALDENHGPHFGGCTLCNGVITIDSVSGEVTRTDEYYALAHFSRFVLPGAFRVRSTDTDADKGIANVAFQNVSDDSVVLVMVNIRKEARTVSVAQGQTRFEYTMPAESVATLTWNPNPVGVWMRRALGWLGRPGVPPGTD</sequence>
<dbReference type="Gene3D" id="2.60.40.1180">
    <property type="entry name" value="Golgi alpha-mannosidase II"/>
    <property type="match status" value="1"/>
</dbReference>
<keyword evidence="4" id="KW-0326">Glycosidase</keyword>
<evidence type="ECO:0000313" key="7">
    <source>
        <dbReference type="EMBL" id="NID04844.1"/>
    </source>
</evidence>
<dbReference type="GO" id="GO:0016787">
    <property type="term" value="F:hydrolase activity"/>
    <property type="evidence" value="ECO:0007669"/>
    <property type="project" value="UniProtKB-KW"/>
</dbReference>
<accession>A0ABX0Q4H2</accession>
<dbReference type="SUPFAM" id="SSF51445">
    <property type="entry name" value="(Trans)glycosidases"/>
    <property type="match status" value="1"/>
</dbReference>
<dbReference type="Pfam" id="PF17189">
    <property type="entry name" value="Glyco_hydro_30C"/>
    <property type="match status" value="1"/>
</dbReference>